<accession>A0ABY4RXD1</accession>
<reference evidence="1" key="1">
    <citation type="submission" date="2018-02" db="EMBL/GenBank/DDBJ databases">
        <authorList>
            <person name="Kim S.-K."/>
            <person name="Jung H.-I."/>
            <person name="Lee S.-W."/>
        </authorList>
    </citation>
    <scope>NUCLEOTIDE SEQUENCE</scope>
    <source>
        <strain evidence="1">SK3146</strain>
    </source>
</reference>
<dbReference type="EMBL" id="CP027059">
    <property type="protein sequence ID" value="UQZ86435.1"/>
    <property type="molecule type" value="Genomic_DNA"/>
</dbReference>
<protein>
    <submittedName>
        <fullName evidence="1">Uncharacterized protein</fullName>
    </submittedName>
</protein>
<evidence type="ECO:0000313" key="1">
    <source>
        <dbReference type="EMBL" id="UQZ86435.1"/>
    </source>
</evidence>
<proteinExistence type="predicted"/>
<name>A0ABY4RXD1_9BACL</name>
<sequence length="105" mass="12435">MEFPSWFKQMVQKRLDKVSAQVAYHPDIEQIRKEEDIAFKAMFAEIDIKHSPIFSEWEDRHNLMQAMMNEKLYFRGMQDGIQLAVVILYHSCWQDEEAPSTGNPN</sequence>
<dbReference type="RefSeq" id="WP_249861971.1">
    <property type="nucleotide sequence ID" value="NZ_CP027059.1"/>
</dbReference>
<reference evidence="1" key="2">
    <citation type="journal article" date="2021" name="J Anim Sci Technol">
        <title>Complete genome sequence of Paenibacillus konkukensis sp. nov. SK3146 as a potential probiotic strain.</title>
        <authorList>
            <person name="Jung H.I."/>
            <person name="Park S."/>
            <person name="Niu K.M."/>
            <person name="Lee S.W."/>
            <person name="Kothari D."/>
            <person name="Yi K.J."/>
            <person name="Kim S.K."/>
        </authorList>
    </citation>
    <scope>NUCLEOTIDE SEQUENCE</scope>
    <source>
        <strain evidence="1">SK3146</strain>
    </source>
</reference>
<keyword evidence="2" id="KW-1185">Reference proteome</keyword>
<evidence type="ECO:0000313" key="2">
    <source>
        <dbReference type="Proteomes" id="UP001057134"/>
    </source>
</evidence>
<dbReference type="Proteomes" id="UP001057134">
    <property type="component" value="Chromosome"/>
</dbReference>
<gene>
    <name evidence="1" type="ORF">SK3146_05728</name>
</gene>
<organism evidence="1 2">
    <name type="scientific">Paenibacillus konkukensis</name>
    <dbReference type="NCBI Taxonomy" id="2020716"/>
    <lineage>
        <taxon>Bacteria</taxon>
        <taxon>Bacillati</taxon>
        <taxon>Bacillota</taxon>
        <taxon>Bacilli</taxon>
        <taxon>Bacillales</taxon>
        <taxon>Paenibacillaceae</taxon>
        <taxon>Paenibacillus</taxon>
    </lineage>
</organism>